<keyword evidence="4" id="KW-1185">Reference proteome</keyword>
<name>A0ABQ9I8H1_9NEOP</name>
<dbReference type="EMBL" id="JARBHB010000002">
    <property type="protein sequence ID" value="KAJ8892949.1"/>
    <property type="molecule type" value="Genomic_DNA"/>
</dbReference>
<comment type="caution">
    <text evidence="3">The sequence shown here is derived from an EMBL/GenBank/DDBJ whole genome shotgun (WGS) entry which is preliminary data.</text>
</comment>
<dbReference type="PANTHER" id="PTHR37984:SF12">
    <property type="entry name" value="RIBONUCLEASE H"/>
    <property type="match status" value="1"/>
</dbReference>
<organism evidence="3 4">
    <name type="scientific">Dryococelus australis</name>
    <dbReference type="NCBI Taxonomy" id="614101"/>
    <lineage>
        <taxon>Eukaryota</taxon>
        <taxon>Metazoa</taxon>
        <taxon>Ecdysozoa</taxon>
        <taxon>Arthropoda</taxon>
        <taxon>Hexapoda</taxon>
        <taxon>Insecta</taxon>
        <taxon>Pterygota</taxon>
        <taxon>Neoptera</taxon>
        <taxon>Polyneoptera</taxon>
        <taxon>Phasmatodea</taxon>
        <taxon>Verophasmatodea</taxon>
        <taxon>Anareolatae</taxon>
        <taxon>Phasmatidae</taxon>
        <taxon>Eurycanthinae</taxon>
        <taxon>Dryococelus</taxon>
    </lineage>
</organism>
<proteinExistence type="predicted"/>
<dbReference type="PANTHER" id="PTHR37984">
    <property type="entry name" value="PROTEIN CBG26694"/>
    <property type="match status" value="1"/>
</dbReference>
<dbReference type="SUPFAM" id="SSF56672">
    <property type="entry name" value="DNA/RNA polymerases"/>
    <property type="match status" value="1"/>
</dbReference>
<dbReference type="InterPro" id="IPR043128">
    <property type="entry name" value="Rev_trsase/Diguanyl_cyclase"/>
</dbReference>
<feature type="region of interest" description="Disordered" evidence="1">
    <location>
        <begin position="518"/>
        <end position="537"/>
    </location>
</feature>
<feature type="compositionally biased region" description="Basic and acidic residues" evidence="1">
    <location>
        <begin position="615"/>
        <end position="633"/>
    </location>
</feature>
<dbReference type="InterPro" id="IPR043502">
    <property type="entry name" value="DNA/RNA_pol_sf"/>
</dbReference>
<evidence type="ECO:0000259" key="2">
    <source>
        <dbReference type="Pfam" id="PF00078"/>
    </source>
</evidence>
<accession>A0ABQ9I8H1</accession>
<dbReference type="InterPro" id="IPR000477">
    <property type="entry name" value="RT_dom"/>
</dbReference>
<dbReference type="Proteomes" id="UP001159363">
    <property type="component" value="Chromosome 2"/>
</dbReference>
<dbReference type="Gene3D" id="3.30.70.270">
    <property type="match status" value="2"/>
</dbReference>
<evidence type="ECO:0000313" key="3">
    <source>
        <dbReference type="EMBL" id="KAJ8892949.1"/>
    </source>
</evidence>
<protein>
    <recommendedName>
        <fullName evidence="2">Reverse transcriptase domain-containing protein</fullName>
    </recommendedName>
</protein>
<feature type="region of interest" description="Disordered" evidence="1">
    <location>
        <begin position="573"/>
        <end position="592"/>
    </location>
</feature>
<feature type="region of interest" description="Disordered" evidence="1">
    <location>
        <begin position="612"/>
        <end position="633"/>
    </location>
</feature>
<gene>
    <name evidence="3" type="ORF">PR048_005530</name>
</gene>
<dbReference type="InterPro" id="IPR050951">
    <property type="entry name" value="Retrovirus_Pol_polyprotein"/>
</dbReference>
<feature type="domain" description="Reverse transcriptase" evidence="2">
    <location>
        <begin position="140"/>
        <end position="216"/>
    </location>
</feature>
<dbReference type="Pfam" id="PF00078">
    <property type="entry name" value="RVT_1"/>
    <property type="match status" value="1"/>
</dbReference>
<evidence type="ECO:0000313" key="4">
    <source>
        <dbReference type="Proteomes" id="UP001159363"/>
    </source>
</evidence>
<evidence type="ECO:0000256" key="1">
    <source>
        <dbReference type="SAM" id="MobiDB-lite"/>
    </source>
</evidence>
<reference evidence="3 4" key="1">
    <citation type="submission" date="2023-02" db="EMBL/GenBank/DDBJ databases">
        <title>LHISI_Scaffold_Assembly.</title>
        <authorList>
            <person name="Stuart O.P."/>
            <person name="Cleave R."/>
            <person name="Magrath M.J.L."/>
            <person name="Mikheyev A.S."/>
        </authorList>
    </citation>
    <scope>NUCLEOTIDE SEQUENCE [LARGE SCALE GENOMIC DNA]</scope>
    <source>
        <strain evidence="3">Daus_M_001</strain>
        <tissue evidence="3">Leg muscle</tissue>
    </source>
</reference>
<sequence length="930" mass="105697">MDLTLDKAVKLALAFEANNKNIKTILVSNSDKQVTGGTAGEVQGYEYMGFQKEIRISVQGIHGIDVHESRNTIIQTYKPLFNEEGLQPLKVPPVHIILKDNAEPRFQKARSVAIPLQNKVNETLGTLVKEGVLETTNFPGLSAAPGLFQNFTEQLLSGIPGVAVFLDMVISGSTKQEHDKRRLKEVFHRMSEVGMTLNKDKCRIAAPQVKLLGCTVNEHGIQPDLEKVNAIYEAPAPRDKTELKAFLGLLNFYESFLKGKAHIAEPLHRLHKKDVDWKFGAAEKVFDVCKEFAFGLGAVSAVKEKDGCELPIAFASVTSITQLWTSKPMSEILSPRMLRLRLFLSSYTFTFKYRPGTQLGNADALSRLPLTDTMADPPNPADIFLLESEDAPYEAADIAKATDMDDQLRIVKTWIENGKIELYDCTINPELGKFKSRCNELRLRTVLENKQPGQQICKPTRVEKFREFLLAELVWEQKHSNDVWKPAVILNQEGKIYNKIWLANYCITMQHVDQLRGRCRDKQNPPEGGQKNPKRFKMEGKVPSWIQMMMKGGHLMGFLIHWRIKHLLSSLKPPDTPNIHSNKEQQERSSSQNAVVAQLTVEWCLGRSHPVHQTGAEDSKVPELRRSQRARTDGNHKVQGVMMAAIVMYGSYCIGYAQIDAQCYDGASAMNRKFKGLQKFVADLQPKAIYVHCAAHSLNFAVQDCLRHLLCIRDIMNFAKDLTNTKMKNLSSPSTLLYSVDNESLQYPTTSKCAGYFEPMQHFRTFFFSNLYCHVMSPVEEVNVKIQCPHIGVTEVQSKLSYLIYILEEKRGGYEQFWQKCLEEKPTHVQEPQLPQRQRIPNRLVRTLVLQNLIYSSLQKTISDKSMPVYVIYALRHLKTYLWSTMGQKRLNNLTLLNAYQAVLDNLDLKPLVNEFIKSNTVRRTTFALF</sequence>